<evidence type="ECO:0000313" key="3">
    <source>
        <dbReference type="Proteomes" id="UP000324222"/>
    </source>
</evidence>
<dbReference type="AlphaFoldDB" id="A0A5B7GZW3"/>
<organism evidence="2 3">
    <name type="scientific">Portunus trituberculatus</name>
    <name type="common">Swimming crab</name>
    <name type="synonym">Neptunus trituberculatus</name>
    <dbReference type="NCBI Taxonomy" id="210409"/>
    <lineage>
        <taxon>Eukaryota</taxon>
        <taxon>Metazoa</taxon>
        <taxon>Ecdysozoa</taxon>
        <taxon>Arthropoda</taxon>
        <taxon>Crustacea</taxon>
        <taxon>Multicrustacea</taxon>
        <taxon>Malacostraca</taxon>
        <taxon>Eumalacostraca</taxon>
        <taxon>Eucarida</taxon>
        <taxon>Decapoda</taxon>
        <taxon>Pleocyemata</taxon>
        <taxon>Brachyura</taxon>
        <taxon>Eubrachyura</taxon>
        <taxon>Portunoidea</taxon>
        <taxon>Portunidae</taxon>
        <taxon>Portuninae</taxon>
        <taxon>Portunus</taxon>
    </lineage>
</organism>
<feature type="signal peptide" evidence="1">
    <location>
        <begin position="1"/>
        <end position="20"/>
    </location>
</feature>
<feature type="chain" id="PRO_5022841953" evidence="1">
    <location>
        <begin position="21"/>
        <end position="66"/>
    </location>
</feature>
<gene>
    <name evidence="2" type="ORF">E2C01_059645</name>
</gene>
<keyword evidence="3" id="KW-1185">Reference proteome</keyword>
<dbReference type="EMBL" id="VSRR010023462">
    <property type="protein sequence ID" value="MPC65510.1"/>
    <property type="molecule type" value="Genomic_DNA"/>
</dbReference>
<evidence type="ECO:0000256" key="1">
    <source>
        <dbReference type="SAM" id="SignalP"/>
    </source>
</evidence>
<proteinExistence type="predicted"/>
<protein>
    <submittedName>
        <fullName evidence="2">Uncharacterized protein</fullName>
    </submittedName>
</protein>
<sequence length="66" mass="7330">MKTLFLFALATAQTVGEIQAFSHKTSWQGQDLRVSYLPEFIAKADTDAHGTPQEFRIKSLATIVGF</sequence>
<evidence type="ECO:0000313" key="2">
    <source>
        <dbReference type="EMBL" id="MPC65510.1"/>
    </source>
</evidence>
<reference evidence="2 3" key="1">
    <citation type="submission" date="2019-05" db="EMBL/GenBank/DDBJ databases">
        <title>Another draft genome of Portunus trituberculatus and its Hox gene families provides insights of decapod evolution.</title>
        <authorList>
            <person name="Jeong J.-H."/>
            <person name="Song I."/>
            <person name="Kim S."/>
            <person name="Choi T."/>
            <person name="Kim D."/>
            <person name="Ryu S."/>
            <person name="Kim W."/>
        </authorList>
    </citation>
    <scope>NUCLEOTIDE SEQUENCE [LARGE SCALE GENOMIC DNA]</scope>
    <source>
        <tissue evidence="2">Muscle</tissue>
    </source>
</reference>
<dbReference type="Proteomes" id="UP000324222">
    <property type="component" value="Unassembled WGS sequence"/>
</dbReference>
<comment type="caution">
    <text evidence="2">The sequence shown here is derived from an EMBL/GenBank/DDBJ whole genome shotgun (WGS) entry which is preliminary data.</text>
</comment>
<accession>A0A5B7GZW3</accession>
<keyword evidence="1" id="KW-0732">Signal</keyword>
<name>A0A5B7GZW3_PORTR</name>